<dbReference type="EMBL" id="AP019400">
    <property type="protein sequence ID" value="BBI33103.1"/>
    <property type="molecule type" value="Genomic_DNA"/>
</dbReference>
<feature type="transmembrane region" description="Helical" evidence="2">
    <location>
        <begin position="49"/>
        <end position="74"/>
    </location>
</feature>
<evidence type="ECO:0000313" key="3">
    <source>
        <dbReference type="EMBL" id="BBI33103.1"/>
    </source>
</evidence>
<feature type="region of interest" description="Disordered" evidence="1">
    <location>
        <begin position="85"/>
        <end position="111"/>
    </location>
</feature>
<dbReference type="AlphaFoldDB" id="A0A3T1D4R3"/>
<dbReference type="KEGG" id="cohn:KCTCHS21_25020"/>
<reference evidence="3 4" key="1">
    <citation type="submission" date="2019-01" db="EMBL/GenBank/DDBJ databases">
        <title>Complete genome sequence of Cohnella hallensis HS21 isolated from Korean fir (Abies koreana) rhizospheric soil.</title>
        <authorList>
            <person name="Jiang L."/>
            <person name="Kang S.W."/>
            <person name="Kim S."/>
            <person name="Jung J."/>
            <person name="Kim C.Y."/>
            <person name="Kim D.H."/>
            <person name="Kim S.W."/>
            <person name="Lee J."/>
        </authorList>
    </citation>
    <scope>NUCLEOTIDE SEQUENCE [LARGE SCALE GENOMIC DNA]</scope>
    <source>
        <strain evidence="3 4">HS21</strain>
    </source>
</reference>
<accession>A0A3T1D4R3</accession>
<keyword evidence="2" id="KW-1133">Transmembrane helix</keyword>
<gene>
    <name evidence="3" type="ORF">KCTCHS21_25020</name>
</gene>
<organism evidence="3 4">
    <name type="scientific">Cohnella abietis</name>
    <dbReference type="NCBI Taxonomy" id="2507935"/>
    <lineage>
        <taxon>Bacteria</taxon>
        <taxon>Bacillati</taxon>
        <taxon>Bacillota</taxon>
        <taxon>Bacilli</taxon>
        <taxon>Bacillales</taxon>
        <taxon>Paenibacillaceae</taxon>
        <taxon>Cohnella</taxon>
    </lineage>
</organism>
<feature type="transmembrane region" description="Helical" evidence="2">
    <location>
        <begin position="7"/>
        <end position="29"/>
    </location>
</feature>
<proteinExistence type="predicted"/>
<evidence type="ECO:0000256" key="1">
    <source>
        <dbReference type="SAM" id="MobiDB-lite"/>
    </source>
</evidence>
<keyword evidence="4" id="KW-1185">Reference proteome</keyword>
<evidence type="ECO:0000313" key="4">
    <source>
        <dbReference type="Proteomes" id="UP000289856"/>
    </source>
</evidence>
<evidence type="ECO:0000256" key="2">
    <source>
        <dbReference type="SAM" id="Phobius"/>
    </source>
</evidence>
<dbReference type="InterPro" id="IPR020138">
    <property type="entry name" value="Uncharacterised_YqzF"/>
</dbReference>
<evidence type="ECO:0008006" key="5">
    <source>
        <dbReference type="Google" id="ProtNLM"/>
    </source>
</evidence>
<keyword evidence="2" id="KW-0812">Transmembrane</keyword>
<dbReference type="Proteomes" id="UP000289856">
    <property type="component" value="Chromosome"/>
</dbReference>
<keyword evidence="2" id="KW-0472">Membrane</keyword>
<dbReference type="OrthoDB" id="2989757at2"/>
<name>A0A3T1D4R3_9BACL</name>
<feature type="compositionally biased region" description="Low complexity" evidence="1">
    <location>
        <begin position="85"/>
        <end position="100"/>
    </location>
</feature>
<dbReference type="RefSeq" id="WP_130608279.1">
    <property type="nucleotide sequence ID" value="NZ_AP019400.1"/>
</dbReference>
<dbReference type="Pfam" id="PF11118">
    <property type="entry name" value="DUF2627"/>
    <property type="match status" value="1"/>
</dbReference>
<feature type="compositionally biased region" description="Polar residues" evidence="1">
    <location>
        <begin position="101"/>
        <end position="111"/>
    </location>
</feature>
<protein>
    <recommendedName>
        <fullName evidence="5">DUF2627 domain-containing protein</fullName>
    </recommendedName>
</protein>
<sequence length="111" mass="12451">MKLTIQRLIAILLLVIPGIGAAYGFLLMKDALYDYFATMGGADTMTPDFSWGTFILGAFLFLIGIGFIGGWTFFRDRKRNYLSSRFRPSTPRPVRTPRTSNENSSNDAQSE</sequence>